<proteinExistence type="predicted"/>
<dbReference type="Gene3D" id="1.10.8.430">
    <property type="entry name" value="Helical domain of apoptotic protease-activating factors"/>
    <property type="match status" value="1"/>
</dbReference>
<dbReference type="PRINTS" id="PR00364">
    <property type="entry name" value="DISEASERSIST"/>
</dbReference>
<evidence type="ECO:0000259" key="3">
    <source>
        <dbReference type="Pfam" id="PF00931"/>
    </source>
</evidence>
<evidence type="ECO:0000256" key="2">
    <source>
        <dbReference type="ARBA" id="ARBA00022737"/>
    </source>
</evidence>
<protein>
    <submittedName>
        <fullName evidence="6">Disease resistance protein Roq1-like</fullName>
    </submittedName>
</protein>
<evidence type="ECO:0000259" key="4">
    <source>
        <dbReference type="Pfam" id="PF23282"/>
    </source>
</evidence>
<dbReference type="Proteomes" id="UP001652623">
    <property type="component" value="Chromosome 6"/>
</dbReference>
<keyword evidence="2" id="KW-0677">Repeat</keyword>
<dbReference type="InterPro" id="IPR044974">
    <property type="entry name" value="Disease_R_plants"/>
</dbReference>
<dbReference type="InterPro" id="IPR002182">
    <property type="entry name" value="NB-ARC"/>
</dbReference>
<dbReference type="InterPro" id="IPR042197">
    <property type="entry name" value="Apaf_helical"/>
</dbReference>
<dbReference type="SUPFAM" id="SSF52540">
    <property type="entry name" value="P-loop containing nucleoside triphosphate hydrolases"/>
    <property type="match status" value="1"/>
</dbReference>
<dbReference type="Pfam" id="PF00931">
    <property type="entry name" value="NB-ARC"/>
    <property type="match status" value="1"/>
</dbReference>
<name>A0ABM4AAS5_ZIZJJ</name>
<accession>A0ABM4AAS5</accession>
<feature type="domain" description="Disease resistance protein Roq1-like winged-helix" evidence="4">
    <location>
        <begin position="161"/>
        <end position="206"/>
    </location>
</feature>
<gene>
    <name evidence="6" type="primary">LOC132803978</name>
</gene>
<keyword evidence="1" id="KW-0433">Leucine-rich repeat</keyword>
<sequence length="212" mass="24416">MDTLSAVSPFIQTRLRGKKVLVVLDDLDSSIFQFKTLVEGYDDFAPRSRIIFTTRDIQVLKIVADKIYKVEGLNYFESLELFCWHAFKKYSRPTDYAMPLDRAIGYANGNPLALQALGSSLHSRSKQEWENTLDRLEIYPNPDIQRVLRVSYERLEDEGIQKMFLDIACFFRSYYSVDHLESKLESSGHSFVKIGMSDLINKSLLSESSTKC</sequence>
<keyword evidence="5" id="KW-1185">Reference proteome</keyword>
<organism evidence="5 6">
    <name type="scientific">Ziziphus jujuba</name>
    <name type="common">Chinese jujube</name>
    <name type="synonym">Ziziphus sativa</name>
    <dbReference type="NCBI Taxonomy" id="326968"/>
    <lineage>
        <taxon>Eukaryota</taxon>
        <taxon>Viridiplantae</taxon>
        <taxon>Streptophyta</taxon>
        <taxon>Embryophyta</taxon>
        <taxon>Tracheophyta</taxon>
        <taxon>Spermatophyta</taxon>
        <taxon>Magnoliopsida</taxon>
        <taxon>eudicotyledons</taxon>
        <taxon>Gunneridae</taxon>
        <taxon>Pentapetalae</taxon>
        <taxon>rosids</taxon>
        <taxon>fabids</taxon>
        <taxon>Rosales</taxon>
        <taxon>Rhamnaceae</taxon>
        <taxon>Paliureae</taxon>
        <taxon>Ziziphus</taxon>
    </lineage>
</organism>
<dbReference type="PANTHER" id="PTHR11017">
    <property type="entry name" value="LEUCINE-RICH REPEAT-CONTAINING PROTEIN"/>
    <property type="match status" value="1"/>
</dbReference>
<dbReference type="InterPro" id="IPR058192">
    <property type="entry name" value="WHD_ROQ1-like"/>
</dbReference>
<dbReference type="Gene3D" id="3.40.50.300">
    <property type="entry name" value="P-loop containing nucleotide triphosphate hydrolases"/>
    <property type="match status" value="1"/>
</dbReference>
<dbReference type="InterPro" id="IPR027417">
    <property type="entry name" value="P-loop_NTPase"/>
</dbReference>
<evidence type="ECO:0000256" key="1">
    <source>
        <dbReference type="ARBA" id="ARBA00022614"/>
    </source>
</evidence>
<reference evidence="6" key="1">
    <citation type="submission" date="2025-08" db="UniProtKB">
        <authorList>
            <consortium name="RefSeq"/>
        </authorList>
    </citation>
    <scope>IDENTIFICATION</scope>
    <source>
        <tissue evidence="6">Seedling</tissue>
    </source>
</reference>
<evidence type="ECO:0000313" key="5">
    <source>
        <dbReference type="Proteomes" id="UP001652623"/>
    </source>
</evidence>
<evidence type="ECO:0000313" key="6">
    <source>
        <dbReference type="RefSeq" id="XP_060673833.1"/>
    </source>
</evidence>
<dbReference type="RefSeq" id="XP_060673833.1">
    <property type="nucleotide sequence ID" value="XM_060817850.1"/>
</dbReference>
<dbReference type="GeneID" id="132803978"/>
<feature type="domain" description="NB-ARC" evidence="3">
    <location>
        <begin position="11"/>
        <end position="89"/>
    </location>
</feature>
<dbReference type="Pfam" id="PF23282">
    <property type="entry name" value="WHD_ROQ1"/>
    <property type="match status" value="1"/>
</dbReference>
<dbReference type="PANTHER" id="PTHR11017:SF479">
    <property type="entry name" value="DISEASE RESISTANCE PROTEIN (TIR-NBS-LRR CLASS) FAMILY"/>
    <property type="match status" value="1"/>
</dbReference>